<dbReference type="Gene3D" id="2.40.50.140">
    <property type="entry name" value="Nucleic acid-binding proteins"/>
    <property type="match status" value="1"/>
</dbReference>
<dbReference type="RefSeq" id="WP_034534315.1">
    <property type="nucleotide sequence ID" value="NZ_BAABVW010000132.1"/>
</dbReference>
<keyword evidence="9" id="KW-0378">Hydrolase</keyword>
<feature type="domain" description="Helix-hairpin-helix DNA-binding motif class 1" evidence="7">
    <location>
        <begin position="107"/>
        <end position="126"/>
    </location>
</feature>
<dbReference type="GO" id="GO:0009379">
    <property type="term" value="C:Holliday junction helicase complex"/>
    <property type="evidence" value="ECO:0007669"/>
    <property type="project" value="InterPro"/>
</dbReference>
<dbReference type="InterPro" id="IPR012340">
    <property type="entry name" value="NA-bd_OB-fold"/>
</dbReference>
<dbReference type="InterPro" id="IPR000085">
    <property type="entry name" value="RuvA"/>
</dbReference>
<dbReference type="NCBIfam" id="TIGR00084">
    <property type="entry name" value="ruvA"/>
    <property type="match status" value="1"/>
</dbReference>
<evidence type="ECO:0000313" key="12">
    <source>
        <dbReference type="Proteomes" id="UP000037778"/>
    </source>
</evidence>
<keyword evidence="1 6" id="KW-0963">Cytoplasm</keyword>
<dbReference type="EMBL" id="JXCY01000005">
    <property type="protein sequence ID" value="KOY76551.1"/>
    <property type="molecule type" value="Genomic_DNA"/>
</dbReference>
<dbReference type="SUPFAM" id="SSF46929">
    <property type="entry name" value="DNA helicase RuvA subunit, C-terminal domain"/>
    <property type="match status" value="1"/>
</dbReference>
<keyword evidence="9" id="KW-0067">ATP-binding</keyword>
<dbReference type="GO" id="GO:0000400">
    <property type="term" value="F:four-way junction DNA binding"/>
    <property type="evidence" value="ECO:0007669"/>
    <property type="project" value="UniProtKB-UniRule"/>
</dbReference>
<name>A0A0C2VWC2_9LACO</name>
<dbReference type="GO" id="GO:0006310">
    <property type="term" value="P:DNA recombination"/>
    <property type="evidence" value="ECO:0007669"/>
    <property type="project" value="UniProtKB-UniRule"/>
</dbReference>
<dbReference type="InterPro" id="IPR003583">
    <property type="entry name" value="Hlx-hairpin-Hlx_DNA-bd_motif"/>
</dbReference>
<keyword evidence="9" id="KW-0347">Helicase</keyword>
<sequence length="205" mass="22569">MFEYLKGTIEDVQPGYIVVDVNGVGYLVYTSNPYVYQVDSNEEVKVFIHQAVTDSSQLLYGFSSRELKSIFEKLLNVSGIGPKSALAIIAGNDPQSLLNAINTENVTYLTKFPGVGQKTAKQIILDLKGKLDDIAPSLFDDFTAENQPVSDDKSDNQALEDALEALSELGYSARDIKKARKALEDIEVTTTEDYLRQGLSAVTKF</sequence>
<dbReference type="GO" id="GO:0048476">
    <property type="term" value="C:Holliday junction resolvase complex"/>
    <property type="evidence" value="ECO:0007669"/>
    <property type="project" value="UniProtKB-UniRule"/>
</dbReference>
<gene>
    <name evidence="6 9" type="primary">ruvA</name>
    <name evidence="8" type="ORF">FF306_00331</name>
    <name evidence="9" type="ORF">RZ71_13490</name>
    <name evidence="10" type="ORF">RZ72_05120</name>
</gene>
<reference evidence="11 12" key="1">
    <citation type="journal article" date="2015" name="Genome Biol. Evol.">
        <title>Functionally Structured Genomes in Lactobacillus kunkeei Colonizing the Honey Crop and Food Products of Honeybees and Stingless Bees.</title>
        <authorList>
            <person name="Tamarit D."/>
            <person name="Ellegaard K.M."/>
            <person name="Wikander J."/>
            <person name="Olofsson T."/>
            <person name="Vasquez A."/>
            <person name="Andersson S.G."/>
        </authorList>
    </citation>
    <scope>NUCLEOTIDE SEQUENCE [LARGE SCALE GENOMIC DNA]</scope>
    <source>
        <strain evidence="9 12">LAko</strain>
        <strain evidence="10 11">LAla</strain>
    </source>
</reference>
<evidence type="ECO:0000256" key="2">
    <source>
        <dbReference type="ARBA" id="ARBA00022763"/>
    </source>
</evidence>
<evidence type="ECO:0000256" key="3">
    <source>
        <dbReference type="ARBA" id="ARBA00023125"/>
    </source>
</evidence>
<evidence type="ECO:0000259" key="7">
    <source>
        <dbReference type="SMART" id="SM00278"/>
    </source>
</evidence>
<dbReference type="InterPro" id="IPR011114">
    <property type="entry name" value="RuvA_C"/>
</dbReference>
<dbReference type="HAMAP" id="MF_00031">
    <property type="entry name" value="DNA_HJ_migration_RuvA"/>
    <property type="match status" value="1"/>
</dbReference>
<evidence type="ECO:0000313" key="9">
    <source>
        <dbReference type="EMBL" id="KOY76551.1"/>
    </source>
</evidence>
<dbReference type="Gene3D" id="1.10.150.20">
    <property type="entry name" value="5' to 3' exonuclease, C-terminal subdomain"/>
    <property type="match status" value="1"/>
</dbReference>
<comment type="domain">
    <text evidence="6">Has three domains with a flexible linker between the domains II and III and assumes an 'L' shape. Domain III is highly mobile and contacts RuvB.</text>
</comment>
<comment type="subcellular location">
    <subcellularLocation>
        <location evidence="6">Cytoplasm</location>
    </subcellularLocation>
</comment>
<dbReference type="InterPro" id="IPR013849">
    <property type="entry name" value="DNA_helicase_Holl-junc_RuvA_I"/>
</dbReference>
<dbReference type="Pfam" id="PF14520">
    <property type="entry name" value="HHH_5"/>
    <property type="match status" value="1"/>
</dbReference>
<evidence type="ECO:0000256" key="1">
    <source>
        <dbReference type="ARBA" id="ARBA00022490"/>
    </source>
</evidence>
<protein>
    <recommendedName>
        <fullName evidence="6">Holliday junction branch migration complex subunit RuvA</fullName>
    </recommendedName>
</protein>
<comment type="function">
    <text evidence="6">The RuvA-RuvB-RuvC complex processes Holliday junction (HJ) DNA during genetic recombination and DNA repair, while the RuvA-RuvB complex plays an important role in the rescue of blocked DNA replication forks via replication fork reversal (RFR). RuvA specifically binds to HJ cruciform DNA, conferring on it an open structure. The RuvB hexamer acts as an ATP-dependent pump, pulling dsDNA into and through the RuvAB complex. HJ branch migration allows RuvC to scan DNA until it finds its consensus sequence, where it cleaves and resolves the cruciform DNA.</text>
</comment>
<dbReference type="InterPro" id="IPR010994">
    <property type="entry name" value="RuvA_2-like"/>
</dbReference>
<dbReference type="GO" id="GO:0006281">
    <property type="term" value="P:DNA repair"/>
    <property type="evidence" value="ECO:0007669"/>
    <property type="project" value="UniProtKB-UniRule"/>
</dbReference>
<comment type="similarity">
    <text evidence="6">Belongs to the RuvA family.</text>
</comment>
<keyword evidence="12" id="KW-1185">Reference proteome</keyword>
<dbReference type="EMBL" id="BDDX01000003">
    <property type="protein sequence ID" value="GAT90236.1"/>
    <property type="molecule type" value="Genomic_DNA"/>
</dbReference>
<keyword evidence="4 6" id="KW-0233">DNA recombination</keyword>
<comment type="caution">
    <text evidence="6">Lacks conserved residue(s) required for the propagation of feature annotation.</text>
</comment>
<keyword evidence="2 6" id="KW-0227">DNA damage</keyword>
<dbReference type="SUPFAM" id="SSF47781">
    <property type="entry name" value="RuvA domain 2-like"/>
    <property type="match status" value="1"/>
</dbReference>
<evidence type="ECO:0000313" key="8">
    <source>
        <dbReference type="EMBL" id="GAT90236.1"/>
    </source>
</evidence>
<keyword evidence="9" id="KW-0547">Nucleotide-binding</keyword>
<dbReference type="CDD" id="cd14332">
    <property type="entry name" value="UBA_RuvA_C"/>
    <property type="match status" value="1"/>
</dbReference>
<feature type="region of interest" description="Domain III" evidence="6">
    <location>
        <begin position="154"/>
        <end position="205"/>
    </location>
</feature>
<dbReference type="Pfam" id="PF01330">
    <property type="entry name" value="RuvA_N"/>
    <property type="match status" value="1"/>
</dbReference>
<evidence type="ECO:0000256" key="6">
    <source>
        <dbReference type="HAMAP-Rule" id="MF_00031"/>
    </source>
</evidence>
<comment type="caution">
    <text evidence="9">The sequence shown here is derived from an EMBL/GenBank/DDBJ whole genome shotgun (WGS) entry which is preliminary data.</text>
</comment>
<accession>A0A0C2VWC2</accession>
<dbReference type="SMART" id="SM00278">
    <property type="entry name" value="HhH1"/>
    <property type="match status" value="2"/>
</dbReference>
<comment type="subunit">
    <text evidence="6">Homotetramer. Forms an RuvA(8)-RuvB(12)-Holliday junction (HJ) complex. HJ DNA is sandwiched between 2 RuvA tetramers; dsDNA enters through RuvA and exits via RuvB. An RuvB hexamer assembles on each DNA strand where it exits the tetramer. Each RuvB hexamer is contacted by two RuvA subunits (via domain III) on 2 adjacent RuvB subunits; this complex drives branch migration. In the full resolvosome a probable DNA-RuvA(4)-RuvB(12)-RuvC(2) complex forms which resolves the HJ.</text>
</comment>
<dbReference type="AlphaFoldDB" id="A0A0C2VWC2"/>
<evidence type="ECO:0000313" key="11">
    <source>
        <dbReference type="Proteomes" id="UP000037749"/>
    </source>
</evidence>
<keyword evidence="5 6" id="KW-0234">DNA repair</keyword>
<dbReference type="Pfam" id="PF07499">
    <property type="entry name" value="RuvA_C"/>
    <property type="match status" value="1"/>
</dbReference>
<evidence type="ECO:0000256" key="5">
    <source>
        <dbReference type="ARBA" id="ARBA00023204"/>
    </source>
</evidence>
<dbReference type="Proteomes" id="UP000037749">
    <property type="component" value="Unassembled WGS sequence"/>
</dbReference>
<evidence type="ECO:0000256" key="4">
    <source>
        <dbReference type="ARBA" id="ARBA00023172"/>
    </source>
</evidence>
<dbReference type="InterPro" id="IPR036267">
    <property type="entry name" value="RuvA_C_sf"/>
</dbReference>
<dbReference type="GO" id="GO:0005524">
    <property type="term" value="F:ATP binding"/>
    <property type="evidence" value="ECO:0007669"/>
    <property type="project" value="InterPro"/>
</dbReference>
<evidence type="ECO:0000313" key="13">
    <source>
        <dbReference type="Proteomes" id="UP000186588"/>
    </source>
</evidence>
<reference evidence="8 13" key="2">
    <citation type="journal article" date="2016" name="Syst. Appl. Microbiol.">
        <title>Genomic characterization of a fructophilic bee symbiont Lactobacillus kunkeei reveals its niche-specific adaptation.</title>
        <authorList>
            <person name="Maeno S."/>
            <person name="Tanizawa Y."/>
            <person name="Kanesaki Y."/>
            <person name="Kubota E."/>
            <person name="Kumar H."/>
            <person name="Dicks L."/>
            <person name="Salminen S."/>
            <person name="Nakagawa J."/>
            <person name="Arita M."/>
            <person name="Endo A."/>
        </authorList>
    </citation>
    <scope>NUCLEOTIDE SEQUENCE [LARGE SCALE GENOMIC DNA]</scope>
    <source>
        <strain evidence="8 13">FF30-6</strain>
    </source>
</reference>
<dbReference type="EMBL" id="JXCZ01000015">
    <property type="protein sequence ID" value="KOY79371.1"/>
    <property type="molecule type" value="Genomic_DNA"/>
</dbReference>
<proteinExistence type="inferred from homology"/>
<dbReference type="Gene3D" id="1.10.8.10">
    <property type="entry name" value="DNA helicase RuvA subunit, C-terminal domain"/>
    <property type="match status" value="1"/>
</dbReference>
<dbReference type="Proteomes" id="UP000186588">
    <property type="component" value="Unassembled WGS sequence"/>
</dbReference>
<dbReference type="SUPFAM" id="SSF50249">
    <property type="entry name" value="Nucleic acid-binding proteins"/>
    <property type="match status" value="1"/>
</dbReference>
<dbReference type="GO" id="GO:0005737">
    <property type="term" value="C:cytoplasm"/>
    <property type="evidence" value="ECO:0007669"/>
    <property type="project" value="UniProtKB-SubCell"/>
</dbReference>
<dbReference type="GO" id="GO:0009378">
    <property type="term" value="F:four-way junction helicase activity"/>
    <property type="evidence" value="ECO:0007669"/>
    <property type="project" value="InterPro"/>
</dbReference>
<organism evidence="9 12">
    <name type="scientific">Apilactobacillus kunkeei</name>
    <dbReference type="NCBI Taxonomy" id="148814"/>
    <lineage>
        <taxon>Bacteria</taxon>
        <taxon>Bacillati</taxon>
        <taxon>Bacillota</taxon>
        <taxon>Bacilli</taxon>
        <taxon>Lactobacillales</taxon>
        <taxon>Lactobacillaceae</taxon>
        <taxon>Apilactobacillus</taxon>
    </lineage>
</organism>
<feature type="domain" description="Helix-hairpin-helix DNA-binding motif class 1" evidence="7">
    <location>
        <begin position="72"/>
        <end position="91"/>
    </location>
</feature>
<dbReference type="Proteomes" id="UP000037778">
    <property type="component" value="Unassembled WGS sequence"/>
</dbReference>
<keyword evidence="3 6" id="KW-0238">DNA-binding</keyword>
<dbReference type="PATRIC" id="fig|148814.15.peg.556"/>
<evidence type="ECO:0000313" key="10">
    <source>
        <dbReference type="EMBL" id="KOY79371.1"/>
    </source>
</evidence>